<dbReference type="InterPro" id="IPR038299">
    <property type="entry name" value="DAO_C_sf"/>
</dbReference>
<keyword evidence="6" id="KW-0274">FAD</keyword>
<dbReference type="GO" id="GO:0004368">
    <property type="term" value="F:glycerol-3-phosphate dehydrogenase (quinone) activity"/>
    <property type="evidence" value="ECO:0007669"/>
    <property type="project" value="UniProtKB-EC"/>
</dbReference>
<protein>
    <recommendedName>
        <fullName evidence="9">Glycerol-3-phosphate dehydrogenase</fullName>
        <ecNumber evidence="9">1.1.5.3</ecNumber>
    </recommendedName>
</protein>
<comment type="catalytic activity">
    <reaction evidence="8 9">
        <text>a quinone + sn-glycerol 3-phosphate = dihydroxyacetone phosphate + a quinol</text>
        <dbReference type="Rhea" id="RHEA:18977"/>
        <dbReference type="ChEBI" id="CHEBI:24646"/>
        <dbReference type="ChEBI" id="CHEBI:57597"/>
        <dbReference type="ChEBI" id="CHEBI:57642"/>
        <dbReference type="ChEBI" id="CHEBI:132124"/>
        <dbReference type="EC" id="1.1.5.3"/>
    </reaction>
</comment>
<dbReference type="UniPathway" id="UPA00618">
    <property type="reaction ID" value="UER00674"/>
</dbReference>
<sequence>MENQFSSKRRTLHLMELERRQWDLLVIGGGITGAGIALDAAARGMKTALIDMQDFAAGTSSRSTKLVHGGLRYLKQFEIGMVAEVGKERAVVYENGPHVTTPEPMLLPIYKGGTFGRWSTSFGLRLYDFLAGVKRGERRSMLNREAVLKKAPILKRDGLKGGGLYVEYRTDDARLCIEVVKKAVQLGAKAVNYVQAEELLYENGRLIGVHARDRAGGRSCTIKAKKIINAAGPWVDDLRKMDASRTGKSLRLTKGIHLVFDQSRFPLSQALYFDTPDGRMMFAIPRDGKTYIGTTDTDYTGDPANPDITPEDVEYVLSAANGMFPGLGLSHADVESGWAGLRPLIYEEGKSPSEISRKDEIFRSPSGMLTIAGGKLTGYRKMAETVTDIVARELAQEGASLFGPCTTRSIPVSGGDVGGSIGYPEFLDKMVLAGLHAGLARNDAEALARRYGSNTEQVLALLPETNEAANGFASKQLEPAKEAEDVPVRTVESEKASLPGRAAESEKADLSGGAVESEKTALFGGAGKPGSFGGVIRPSLPRHIHAALLYGIHNEAALKPADFLVRRSGMLLFDIYSARIWVDAVVEIMSRELSYSTDQALAYRKELEEEFAKVEAIRYYDKPELSL</sequence>
<dbReference type="InterPro" id="IPR036188">
    <property type="entry name" value="FAD/NAD-bd_sf"/>
</dbReference>
<dbReference type="InterPro" id="IPR031656">
    <property type="entry name" value="DAO_C"/>
</dbReference>
<dbReference type="EMBL" id="LYPA01000074">
    <property type="protein sequence ID" value="OBR63175.1"/>
    <property type="molecule type" value="Genomic_DNA"/>
</dbReference>
<dbReference type="PANTHER" id="PTHR11985:SF35">
    <property type="entry name" value="ANAEROBIC GLYCEROL-3-PHOSPHATE DEHYDROGENASE SUBUNIT A"/>
    <property type="match status" value="1"/>
</dbReference>
<comment type="caution">
    <text evidence="13">The sequence shown here is derived from an EMBL/GenBank/DDBJ whole genome shotgun (WGS) entry which is preliminary data.</text>
</comment>
<evidence type="ECO:0000259" key="12">
    <source>
        <dbReference type="Pfam" id="PF16901"/>
    </source>
</evidence>
<evidence type="ECO:0000256" key="2">
    <source>
        <dbReference type="ARBA" id="ARBA00004977"/>
    </source>
</evidence>
<dbReference type="SUPFAM" id="SSF51905">
    <property type="entry name" value="FAD/NAD(P)-binding domain"/>
    <property type="match status" value="1"/>
</dbReference>
<dbReference type="Pfam" id="PF16901">
    <property type="entry name" value="DAO_C"/>
    <property type="match status" value="1"/>
</dbReference>
<evidence type="ECO:0000256" key="3">
    <source>
        <dbReference type="ARBA" id="ARBA00007330"/>
    </source>
</evidence>
<evidence type="ECO:0000256" key="1">
    <source>
        <dbReference type="ARBA" id="ARBA00001974"/>
    </source>
</evidence>
<dbReference type="AlphaFoldDB" id="A0A1A5YCQ1"/>
<evidence type="ECO:0000256" key="8">
    <source>
        <dbReference type="ARBA" id="ARBA00049055"/>
    </source>
</evidence>
<name>A0A1A5YCQ1_9BACL</name>
<comment type="similarity">
    <text evidence="3 9">Belongs to the FAD-dependent glycerol-3-phosphate dehydrogenase family.</text>
</comment>
<dbReference type="GO" id="GO:0019563">
    <property type="term" value="P:glycerol catabolic process"/>
    <property type="evidence" value="ECO:0007669"/>
    <property type="project" value="UniProtKB-UniPathway"/>
</dbReference>
<dbReference type="Proteomes" id="UP000092024">
    <property type="component" value="Unassembled WGS sequence"/>
</dbReference>
<feature type="domain" description="Alpha-glycerophosphate oxidase C-terminal" evidence="12">
    <location>
        <begin position="540"/>
        <end position="599"/>
    </location>
</feature>
<dbReference type="STRING" id="1844972.A7K91_24765"/>
<dbReference type="Gene3D" id="1.10.8.870">
    <property type="entry name" value="Alpha-glycerophosphate oxidase, cap domain"/>
    <property type="match status" value="1"/>
</dbReference>
<dbReference type="GO" id="GO:0009331">
    <property type="term" value="C:glycerol-3-phosphate dehydrogenase (FAD) complex"/>
    <property type="evidence" value="ECO:0007669"/>
    <property type="project" value="UniProtKB-UniRule"/>
</dbReference>
<evidence type="ECO:0000256" key="5">
    <source>
        <dbReference type="ARBA" id="ARBA00022798"/>
    </source>
</evidence>
<dbReference type="PRINTS" id="PR01001">
    <property type="entry name" value="FADG3PDH"/>
</dbReference>
<feature type="compositionally biased region" description="Basic and acidic residues" evidence="10">
    <location>
        <begin position="478"/>
        <end position="495"/>
    </location>
</feature>
<dbReference type="SUPFAM" id="SSF54373">
    <property type="entry name" value="FAD-linked reductases, C-terminal domain"/>
    <property type="match status" value="1"/>
</dbReference>
<evidence type="ECO:0000313" key="14">
    <source>
        <dbReference type="Proteomes" id="UP000092024"/>
    </source>
</evidence>
<evidence type="ECO:0000256" key="4">
    <source>
        <dbReference type="ARBA" id="ARBA00022630"/>
    </source>
</evidence>
<evidence type="ECO:0000256" key="7">
    <source>
        <dbReference type="ARBA" id="ARBA00023002"/>
    </source>
</evidence>
<dbReference type="PROSITE" id="PS00977">
    <property type="entry name" value="FAD_G3PDH_1"/>
    <property type="match status" value="1"/>
</dbReference>
<dbReference type="Pfam" id="PF01266">
    <property type="entry name" value="DAO"/>
    <property type="match status" value="1"/>
</dbReference>
<dbReference type="OrthoDB" id="9766796at2"/>
<gene>
    <name evidence="13" type="ORF">A7K91_24765</name>
</gene>
<keyword evidence="7 9" id="KW-0560">Oxidoreductase</keyword>
<feature type="domain" description="FAD dependent oxidoreductase" evidence="11">
    <location>
        <begin position="23"/>
        <end position="346"/>
    </location>
</feature>
<dbReference type="PROSITE" id="PS00978">
    <property type="entry name" value="FAD_G3PDH_2"/>
    <property type="match status" value="1"/>
</dbReference>
<evidence type="ECO:0000256" key="9">
    <source>
        <dbReference type="RuleBase" id="RU361217"/>
    </source>
</evidence>
<dbReference type="GO" id="GO:0046168">
    <property type="term" value="P:glycerol-3-phosphate catabolic process"/>
    <property type="evidence" value="ECO:0007669"/>
    <property type="project" value="TreeGrafter"/>
</dbReference>
<dbReference type="Gene3D" id="3.30.9.10">
    <property type="entry name" value="D-Amino Acid Oxidase, subunit A, domain 2"/>
    <property type="match status" value="1"/>
</dbReference>
<keyword evidence="4 9" id="KW-0285">Flavoprotein</keyword>
<dbReference type="InterPro" id="IPR000447">
    <property type="entry name" value="G3P_DH_FAD-dep"/>
</dbReference>
<evidence type="ECO:0000313" key="13">
    <source>
        <dbReference type="EMBL" id="OBR63175.1"/>
    </source>
</evidence>
<organism evidence="13 14">
    <name type="scientific">Paenibacillus oryzae</name>
    <dbReference type="NCBI Taxonomy" id="1844972"/>
    <lineage>
        <taxon>Bacteria</taxon>
        <taxon>Bacillati</taxon>
        <taxon>Bacillota</taxon>
        <taxon>Bacilli</taxon>
        <taxon>Bacillales</taxon>
        <taxon>Paenibacillaceae</taxon>
        <taxon>Paenibacillus</taxon>
    </lineage>
</organism>
<dbReference type="EC" id="1.1.5.3" evidence="9"/>
<reference evidence="13 14" key="1">
    <citation type="submission" date="2016-05" db="EMBL/GenBank/DDBJ databases">
        <title>Paenibacillus oryzae. sp. nov., isolated from the rice root.</title>
        <authorList>
            <person name="Zhang J."/>
            <person name="Zhang X."/>
        </authorList>
    </citation>
    <scope>NUCLEOTIDE SEQUENCE [LARGE SCALE GENOMIC DNA]</scope>
    <source>
        <strain evidence="13 14">1DrF-4</strain>
    </source>
</reference>
<comment type="pathway">
    <text evidence="2">Polyol metabolism; glycerol degradation via glycerol kinase pathway; glycerone phosphate from sn-glycerol 3-phosphate (aerobic route): step 1/1.</text>
</comment>
<evidence type="ECO:0000259" key="11">
    <source>
        <dbReference type="Pfam" id="PF01266"/>
    </source>
</evidence>
<accession>A0A1A5YCQ1</accession>
<feature type="region of interest" description="Disordered" evidence="10">
    <location>
        <begin position="475"/>
        <end position="511"/>
    </location>
</feature>
<keyword evidence="14" id="KW-1185">Reference proteome</keyword>
<evidence type="ECO:0000256" key="6">
    <source>
        <dbReference type="ARBA" id="ARBA00022827"/>
    </source>
</evidence>
<dbReference type="RefSeq" id="WP_068686431.1">
    <property type="nucleotide sequence ID" value="NZ_LYPA01000074.1"/>
</dbReference>
<evidence type="ECO:0000256" key="10">
    <source>
        <dbReference type="SAM" id="MobiDB-lite"/>
    </source>
</evidence>
<dbReference type="InterPro" id="IPR006076">
    <property type="entry name" value="FAD-dep_OxRdtase"/>
</dbReference>
<dbReference type="Gene3D" id="3.50.50.60">
    <property type="entry name" value="FAD/NAD(P)-binding domain"/>
    <property type="match status" value="1"/>
</dbReference>
<keyword evidence="5" id="KW-0319">Glycerol metabolism</keyword>
<proteinExistence type="inferred from homology"/>
<dbReference type="PANTHER" id="PTHR11985">
    <property type="entry name" value="GLYCEROL-3-PHOSPHATE DEHYDROGENASE"/>
    <property type="match status" value="1"/>
</dbReference>
<comment type="cofactor">
    <cofactor evidence="1 9">
        <name>FAD</name>
        <dbReference type="ChEBI" id="CHEBI:57692"/>
    </cofactor>
</comment>